<proteinExistence type="predicted"/>
<dbReference type="OrthoDB" id="6199461at2"/>
<dbReference type="EMBL" id="FNJI01000087">
    <property type="protein sequence ID" value="SDP84682.1"/>
    <property type="molecule type" value="Genomic_DNA"/>
</dbReference>
<dbReference type="Pfam" id="PF13551">
    <property type="entry name" value="HTH_29"/>
    <property type="match status" value="1"/>
</dbReference>
<feature type="non-terminal residue" evidence="1">
    <location>
        <position position="80"/>
    </location>
</feature>
<accession>A0A1H0W1V3</accession>
<name>A0A1H0W1V3_9BACT</name>
<reference evidence="1 2" key="1">
    <citation type="submission" date="2016-10" db="EMBL/GenBank/DDBJ databases">
        <authorList>
            <person name="de Groot N.N."/>
        </authorList>
    </citation>
    <scope>NUCLEOTIDE SEQUENCE [LARGE SCALE GENOMIC DNA]</scope>
    <source>
        <strain evidence="1 2">DSM 12130</strain>
    </source>
</reference>
<dbReference type="InterPro" id="IPR009057">
    <property type="entry name" value="Homeodomain-like_sf"/>
</dbReference>
<dbReference type="Proteomes" id="UP000199073">
    <property type="component" value="Unassembled WGS sequence"/>
</dbReference>
<dbReference type="AlphaFoldDB" id="A0A1H0W1V3"/>
<dbReference type="SUPFAM" id="SSF46689">
    <property type="entry name" value="Homeodomain-like"/>
    <property type="match status" value="1"/>
</dbReference>
<sequence length="80" mass="8963">MCYTPGMETDDGRKIDRKGLEAIRIRAVQRVEAGESPETVIKALGFTRTVIYQWIAKYREGGIDALRSRKAPGKQPKLNG</sequence>
<keyword evidence="2" id="KW-1185">Reference proteome</keyword>
<evidence type="ECO:0000313" key="2">
    <source>
        <dbReference type="Proteomes" id="UP000199073"/>
    </source>
</evidence>
<protein>
    <submittedName>
        <fullName evidence="1">Winged helix-turn helix</fullName>
    </submittedName>
</protein>
<evidence type="ECO:0000313" key="1">
    <source>
        <dbReference type="EMBL" id="SDP84682.1"/>
    </source>
</evidence>
<organism evidence="1 2">
    <name type="scientific">Desulforhopalus singaporensis</name>
    <dbReference type="NCBI Taxonomy" id="91360"/>
    <lineage>
        <taxon>Bacteria</taxon>
        <taxon>Pseudomonadati</taxon>
        <taxon>Thermodesulfobacteriota</taxon>
        <taxon>Desulfobulbia</taxon>
        <taxon>Desulfobulbales</taxon>
        <taxon>Desulfocapsaceae</taxon>
        <taxon>Desulforhopalus</taxon>
    </lineage>
</organism>
<gene>
    <name evidence="1" type="ORF">SAMN05660330_04378</name>
</gene>